<proteinExistence type="predicted"/>
<sequence length="196" mass="21725">MSDAIRDTDTGIGSKPDKRSAILDAAATQFLTYGFRRTNVGDIADEAKLAKGTIYLHFQSKEDLFDALARHLMDRFLVTGRTALHGEGPPARRLTAYLDAVIGEPGRLLAASPHAAELMESKQAHIAEQLRRYDLTIQRDVRMVLNAAGLPESAADLVIAAAHGQKKLSRDPQAYRRQLDLHLFFLLEGLTRRPRP</sequence>
<evidence type="ECO:0000256" key="1">
    <source>
        <dbReference type="ARBA" id="ARBA00023015"/>
    </source>
</evidence>
<dbReference type="PANTHER" id="PTHR30055">
    <property type="entry name" value="HTH-TYPE TRANSCRIPTIONAL REGULATOR RUTR"/>
    <property type="match status" value="1"/>
</dbReference>
<dbReference type="PRINTS" id="PR00455">
    <property type="entry name" value="HTHTETR"/>
</dbReference>
<organism evidence="6 7">
    <name type="scientific">Primorskyibacter flagellatus</name>
    <dbReference type="NCBI Taxonomy" id="1387277"/>
    <lineage>
        <taxon>Bacteria</taxon>
        <taxon>Pseudomonadati</taxon>
        <taxon>Pseudomonadota</taxon>
        <taxon>Alphaproteobacteria</taxon>
        <taxon>Rhodobacterales</taxon>
        <taxon>Roseobacteraceae</taxon>
        <taxon>Primorskyibacter</taxon>
    </lineage>
</organism>
<evidence type="ECO:0000313" key="7">
    <source>
        <dbReference type="Proteomes" id="UP000612855"/>
    </source>
</evidence>
<evidence type="ECO:0000259" key="5">
    <source>
        <dbReference type="PROSITE" id="PS50977"/>
    </source>
</evidence>
<dbReference type="Proteomes" id="UP000612855">
    <property type="component" value="Unassembled WGS sequence"/>
</dbReference>
<dbReference type="GO" id="GO:0000976">
    <property type="term" value="F:transcription cis-regulatory region binding"/>
    <property type="evidence" value="ECO:0007669"/>
    <property type="project" value="TreeGrafter"/>
</dbReference>
<evidence type="ECO:0000313" key="6">
    <source>
        <dbReference type="EMBL" id="GGE39794.1"/>
    </source>
</evidence>
<dbReference type="Gene3D" id="1.10.357.10">
    <property type="entry name" value="Tetracycline Repressor, domain 2"/>
    <property type="match status" value="1"/>
</dbReference>
<dbReference type="FunFam" id="1.10.10.60:FF:000141">
    <property type="entry name" value="TetR family transcriptional regulator"/>
    <property type="match status" value="1"/>
</dbReference>
<keyword evidence="1" id="KW-0805">Transcription regulation</keyword>
<feature type="domain" description="HTH tetR-type" evidence="5">
    <location>
        <begin position="16"/>
        <end position="76"/>
    </location>
</feature>
<dbReference type="PANTHER" id="PTHR30055:SF234">
    <property type="entry name" value="HTH-TYPE TRANSCRIPTIONAL REGULATOR BETI"/>
    <property type="match status" value="1"/>
</dbReference>
<keyword evidence="7" id="KW-1185">Reference proteome</keyword>
<evidence type="ECO:0000256" key="4">
    <source>
        <dbReference type="PROSITE-ProRule" id="PRU00335"/>
    </source>
</evidence>
<dbReference type="AlphaFoldDB" id="A0A917AAU9"/>
<dbReference type="InterPro" id="IPR009057">
    <property type="entry name" value="Homeodomain-like_sf"/>
</dbReference>
<dbReference type="RefSeq" id="WP_188478546.1">
    <property type="nucleotide sequence ID" value="NZ_BMFJ01000002.1"/>
</dbReference>
<dbReference type="Gene3D" id="1.10.10.60">
    <property type="entry name" value="Homeodomain-like"/>
    <property type="match status" value="1"/>
</dbReference>
<evidence type="ECO:0000256" key="2">
    <source>
        <dbReference type="ARBA" id="ARBA00023125"/>
    </source>
</evidence>
<feature type="DNA-binding region" description="H-T-H motif" evidence="4">
    <location>
        <begin position="39"/>
        <end position="58"/>
    </location>
</feature>
<dbReference type="Pfam" id="PF00440">
    <property type="entry name" value="TetR_N"/>
    <property type="match status" value="1"/>
</dbReference>
<protein>
    <recommendedName>
        <fullName evidence="5">HTH tetR-type domain-containing protein</fullName>
    </recommendedName>
</protein>
<accession>A0A917AAU9</accession>
<dbReference type="SUPFAM" id="SSF46689">
    <property type="entry name" value="Homeodomain-like"/>
    <property type="match status" value="1"/>
</dbReference>
<name>A0A917AAU9_9RHOB</name>
<dbReference type="InterPro" id="IPR001647">
    <property type="entry name" value="HTH_TetR"/>
</dbReference>
<gene>
    <name evidence="6" type="ORF">GCM10011360_29300</name>
</gene>
<comment type="caution">
    <text evidence="6">The sequence shown here is derived from an EMBL/GenBank/DDBJ whole genome shotgun (WGS) entry which is preliminary data.</text>
</comment>
<dbReference type="InterPro" id="IPR050109">
    <property type="entry name" value="HTH-type_TetR-like_transc_reg"/>
</dbReference>
<reference evidence="7" key="1">
    <citation type="journal article" date="2019" name="Int. J. Syst. Evol. Microbiol.">
        <title>The Global Catalogue of Microorganisms (GCM) 10K type strain sequencing project: providing services to taxonomists for standard genome sequencing and annotation.</title>
        <authorList>
            <consortium name="The Broad Institute Genomics Platform"/>
            <consortium name="The Broad Institute Genome Sequencing Center for Infectious Disease"/>
            <person name="Wu L."/>
            <person name="Ma J."/>
        </authorList>
    </citation>
    <scope>NUCLEOTIDE SEQUENCE [LARGE SCALE GENOMIC DNA]</scope>
    <source>
        <strain evidence="7">CGMCC 1.12664</strain>
    </source>
</reference>
<keyword evidence="3" id="KW-0804">Transcription</keyword>
<evidence type="ECO:0000256" key="3">
    <source>
        <dbReference type="ARBA" id="ARBA00023163"/>
    </source>
</evidence>
<dbReference type="PROSITE" id="PS50977">
    <property type="entry name" value="HTH_TETR_2"/>
    <property type="match status" value="1"/>
</dbReference>
<keyword evidence="2 4" id="KW-0238">DNA-binding</keyword>
<dbReference type="EMBL" id="BMFJ01000002">
    <property type="protein sequence ID" value="GGE39794.1"/>
    <property type="molecule type" value="Genomic_DNA"/>
</dbReference>
<dbReference type="GO" id="GO:0003700">
    <property type="term" value="F:DNA-binding transcription factor activity"/>
    <property type="evidence" value="ECO:0007669"/>
    <property type="project" value="TreeGrafter"/>
</dbReference>